<dbReference type="InParanoid" id="A0A2K1IMV3"/>
<dbReference type="Gramene" id="Pp3c22_9070V3.1">
    <property type="protein sequence ID" value="Pp3c22_9070V3.1"/>
    <property type="gene ID" value="Pp3c22_9070"/>
</dbReference>
<sequence length="64" mass="7226">MVKIGRDFKHALQALENKHVSGTACNQLWWESGVSRLELRVANLGIVKLLLLFYIARSSWTLGS</sequence>
<reference evidence="1 3" key="2">
    <citation type="journal article" date="2018" name="Plant J.">
        <title>The Physcomitrella patens chromosome-scale assembly reveals moss genome structure and evolution.</title>
        <authorList>
            <person name="Lang D."/>
            <person name="Ullrich K.K."/>
            <person name="Murat F."/>
            <person name="Fuchs J."/>
            <person name="Jenkins J."/>
            <person name="Haas F.B."/>
            <person name="Piednoel M."/>
            <person name="Gundlach H."/>
            <person name="Van Bel M."/>
            <person name="Meyberg R."/>
            <person name="Vives C."/>
            <person name="Morata J."/>
            <person name="Symeonidi A."/>
            <person name="Hiss M."/>
            <person name="Muchero W."/>
            <person name="Kamisugi Y."/>
            <person name="Saleh O."/>
            <person name="Blanc G."/>
            <person name="Decker E.L."/>
            <person name="van Gessel N."/>
            <person name="Grimwood J."/>
            <person name="Hayes R.D."/>
            <person name="Graham S.W."/>
            <person name="Gunter L.E."/>
            <person name="McDaniel S.F."/>
            <person name="Hoernstein S.N.W."/>
            <person name="Larsson A."/>
            <person name="Li F.W."/>
            <person name="Perroud P.F."/>
            <person name="Phillips J."/>
            <person name="Ranjan P."/>
            <person name="Rokshar D.S."/>
            <person name="Rothfels C.J."/>
            <person name="Schneider L."/>
            <person name="Shu S."/>
            <person name="Stevenson D.W."/>
            <person name="Thummler F."/>
            <person name="Tillich M."/>
            <person name="Villarreal Aguilar J.C."/>
            <person name="Widiez T."/>
            <person name="Wong G.K."/>
            <person name="Wymore A."/>
            <person name="Zhang Y."/>
            <person name="Zimmer A.D."/>
            <person name="Quatrano R.S."/>
            <person name="Mayer K.F.X."/>
            <person name="Goodstein D."/>
            <person name="Casacuberta J.M."/>
            <person name="Vandepoele K."/>
            <person name="Reski R."/>
            <person name="Cuming A.C."/>
            <person name="Tuskan G.A."/>
            <person name="Maumus F."/>
            <person name="Salse J."/>
            <person name="Schmutz J."/>
            <person name="Rensing S.A."/>
        </authorList>
    </citation>
    <scope>NUCLEOTIDE SEQUENCE [LARGE SCALE GENOMIC DNA]</scope>
    <source>
        <strain evidence="2 3">cv. Gransden 2004</strain>
    </source>
</reference>
<evidence type="ECO:0000313" key="2">
    <source>
        <dbReference type="EnsemblPlants" id="Pp3c22_9070V3.1"/>
    </source>
</evidence>
<reference evidence="1 3" key="1">
    <citation type="journal article" date="2008" name="Science">
        <title>The Physcomitrella genome reveals evolutionary insights into the conquest of land by plants.</title>
        <authorList>
            <person name="Rensing S."/>
            <person name="Lang D."/>
            <person name="Zimmer A."/>
            <person name="Terry A."/>
            <person name="Salamov A."/>
            <person name="Shapiro H."/>
            <person name="Nishiyama T."/>
            <person name="Perroud P.-F."/>
            <person name="Lindquist E."/>
            <person name="Kamisugi Y."/>
            <person name="Tanahashi T."/>
            <person name="Sakakibara K."/>
            <person name="Fujita T."/>
            <person name="Oishi K."/>
            <person name="Shin-I T."/>
            <person name="Kuroki Y."/>
            <person name="Toyoda A."/>
            <person name="Suzuki Y."/>
            <person name="Hashimoto A."/>
            <person name="Yamaguchi K."/>
            <person name="Sugano A."/>
            <person name="Kohara Y."/>
            <person name="Fujiyama A."/>
            <person name="Anterola A."/>
            <person name="Aoki S."/>
            <person name="Ashton N."/>
            <person name="Barbazuk W.B."/>
            <person name="Barker E."/>
            <person name="Bennetzen J."/>
            <person name="Bezanilla M."/>
            <person name="Blankenship R."/>
            <person name="Cho S.H."/>
            <person name="Dutcher S."/>
            <person name="Estelle M."/>
            <person name="Fawcett J.A."/>
            <person name="Gundlach H."/>
            <person name="Hanada K."/>
            <person name="Heyl A."/>
            <person name="Hicks K.A."/>
            <person name="Hugh J."/>
            <person name="Lohr M."/>
            <person name="Mayer K."/>
            <person name="Melkozernov A."/>
            <person name="Murata T."/>
            <person name="Nelson D."/>
            <person name="Pils B."/>
            <person name="Prigge M."/>
            <person name="Reiss B."/>
            <person name="Renner T."/>
            <person name="Rombauts S."/>
            <person name="Rushton P."/>
            <person name="Sanderfoot A."/>
            <person name="Schween G."/>
            <person name="Shiu S.-H."/>
            <person name="Stueber K."/>
            <person name="Theodoulou F.L."/>
            <person name="Tu H."/>
            <person name="Van de Peer Y."/>
            <person name="Verrier P.J."/>
            <person name="Waters E."/>
            <person name="Wood A."/>
            <person name="Yang L."/>
            <person name="Cove D."/>
            <person name="Cuming A."/>
            <person name="Hasebe M."/>
            <person name="Lucas S."/>
            <person name="Mishler D.B."/>
            <person name="Reski R."/>
            <person name="Grigoriev I."/>
            <person name="Quatrano R.S."/>
            <person name="Boore J.L."/>
        </authorList>
    </citation>
    <scope>NUCLEOTIDE SEQUENCE [LARGE SCALE GENOMIC DNA]</scope>
    <source>
        <strain evidence="2 3">cv. Gransden 2004</strain>
    </source>
</reference>
<dbReference type="PaxDb" id="3218-PP1S12_57V6.1"/>
<protein>
    <submittedName>
        <fullName evidence="1 2">Uncharacterized protein</fullName>
    </submittedName>
</protein>
<reference evidence="2" key="3">
    <citation type="submission" date="2020-12" db="UniProtKB">
        <authorList>
            <consortium name="EnsemblPlants"/>
        </authorList>
    </citation>
    <scope>IDENTIFICATION</scope>
</reference>
<dbReference type="EMBL" id="ABEU02000022">
    <property type="protein sequence ID" value="PNR30604.1"/>
    <property type="molecule type" value="Genomic_DNA"/>
</dbReference>
<proteinExistence type="predicted"/>
<evidence type="ECO:0000313" key="3">
    <source>
        <dbReference type="Proteomes" id="UP000006727"/>
    </source>
</evidence>
<dbReference type="EnsemblPlants" id="Pp3c22_9070V3.1">
    <property type="protein sequence ID" value="Pp3c22_9070V3.1"/>
    <property type="gene ID" value="Pp3c22_9070"/>
</dbReference>
<organism evidence="1">
    <name type="scientific">Physcomitrium patens</name>
    <name type="common">Spreading-leaved earth moss</name>
    <name type="synonym">Physcomitrella patens</name>
    <dbReference type="NCBI Taxonomy" id="3218"/>
    <lineage>
        <taxon>Eukaryota</taxon>
        <taxon>Viridiplantae</taxon>
        <taxon>Streptophyta</taxon>
        <taxon>Embryophyta</taxon>
        <taxon>Bryophyta</taxon>
        <taxon>Bryophytina</taxon>
        <taxon>Bryopsida</taxon>
        <taxon>Funariidae</taxon>
        <taxon>Funariales</taxon>
        <taxon>Funariaceae</taxon>
        <taxon>Physcomitrium</taxon>
    </lineage>
</organism>
<name>A0A2K1IMV3_PHYPA</name>
<accession>A0A2K1IMV3</accession>
<evidence type="ECO:0000313" key="1">
    <source>
        <dbReference type="EMBL" id="PNR30604.1"/>
    </source>
</evidence>
<gene>
    <name evidence="1" type="ORF">PHYPA_026920</name>
</gene>
<dbReference type="Proteomes" id="UP000006727">
    <property type="component" value="Chromosome 22"/>
</dbReference>
<keyword evidence="3" id="KW-1185">Reference proteome</keyword>
<dbReference type="AlphaFoldDB" id="A0A2K1IMV3"/>